<dbReference type="InterPro" id="IPR036388">
    <property type="entry name" value="WH-like_DNA-bd_sf"/>
</dbReference>
<dbReference type="GO" id="GO:0003700">
    <property type="term" value="F:DNA-binding transcription factor activity"/>
    <property type="evidence" value="ECO:0007669"/>
    <property type="project" value="InterPro"/>
</dbReference>
<dbReference type="GO" id="GO:0003677">
    <property type="term" value="F:DNA binding"/>
    <property type="evidence" value="ECO:0007669"/>
    <property type="project" value="UniProtKB-KW"/>
</dbReference>
<dbReference type="Gene3D" id="1.10.10.10">
    <property type="entry name" value="Winged helix-like DNA-binding domain superfamily/Winged helix DNA-binding domain"/>
    <property type="match status" value="1"/>
</dbReference>
<gene>
    <name evidence="5" type="ORF">GCM10007852_04460</name>
</gene>
<dbReference type="AlphaFoldDB" id="A0AA37SU99"/>
<reference evidence="5" key="2">
    <citation type="submission" date="2023-01" db="EMBL/GenBank/DDBJ databases">
        <title>Draft genome sequence of Agaribacter marinus strain NBRC 110023.</title>
        <authorList>
            <person name="Sun Q."/>
            <person name="Mori K."/>
        </authorList>
    </citation>
    <scope>NUCLEOTIDE SEQUENCE</scope>
    <source>
        <strain evidence="5">NBRC 110023</strain>
    </source>
</reference>
<name>A0AA37SU99_9ALTE</name>
<evidence type="ECO:0000313" key="6">
    <source>
        <dbReference type="Proteomes" id="UP001156601"/>
    </source>
</evidence>
<dbReference type="PANTHER" id="PTHR42756:SF1">
    <property type="entry name" value="TRANSCRIPTIONAL REPRESSOR OF EMRAB OPERON"/>
    <property type="match status" value="1"/>
</dbReference>
<accession>A0AA37SU99</accession>
<feature type="domain" description="HTH marR-type" evidence="4">
    <location>
        <begin position="9"/>
        <end position="139"/>
    </location>
</feature>
<dbReference type="Proteomes" id="UP001156601">
    <property type="component" value="Unassembled WGS sequence"/>
</dbReference>
<keyword evidence="3" id="KW-0804">Transcription</keyword>
<proteinExistence type="predicted"/>
<dbReference type="SUPFAM" id="SSF46785">
    <property type="entry name" value="Winged helix' DNA-binding domain"/>
    <property type="match status" value="1"/>
</dbReference>
<dbReference type="InterPro" id="IPR036390">
    <property type="entry name" value="WH_DNA-bd_sf"/>
</dbReference>
<evidence type="ECO:0000259" key="4">
    <source>
        <dbReference type="PROSITE" id="PS50995"/>
    </source>
</evidence>
<protein>
    <submittedName>
        <fullName evidence="5">MarR family transcriptional regulator</fullName>
    </submittedName>
</protein>
<dbReference type="Pfam" id="PF01047">
    <property type="entry name" value="MarR"/>
    <property type="match status" value="1"/>
</dbReference>
<keyword evidence="6" id="KW-1185">Reference proteome</keyword>
<keyword evidence="1" id="KW-0805">Transcription regulation</keyword>
<dbReference type="PROSITE" id="PS50995">
    <property type="entry name" value="HTH_MARR_2"/>
    <property type="match status" value="1"/>
</dbReference>
<organism evidence="5 6">
    <name type="scientific">Agaribacter marinus</name>
    <dbReference type="NCBI Taxonomy" id="1431249"/>
    <lineage>
        <taxon>Bacteria</taxon>
        <taxon>Pseudomonadati</taxon>
        <taxon>Pseudomonadota</taxon>
        <taxon>Gammaproteobacteria</taxon>
        <taxon>Alteromonadales</taxon>
        <taxon>Alteromonadaceae</taxon>
        <taxon>Agaribacter</taxon>
    </lineage>
</organism>
<sequence length="145" mass="16330">MITEQYISENCLCYKMRSASRTITRIYDEQIKSTGIKANQFSMLVAIKVMDSVSISSLAKQLMMERTTLTRNLAPLEKLQLISIRAGEGRTRNVSLTSEGLQKVEDIKPLWKQAQQKIENALGQEESALLSNLSSIINNLAEKHI</sequence>
<evidence type="ECO:0000256" key="3">
    <source>
        <dbReference type="ARBA" id="ARBA00023163"/>
    </source>
</evidence>
<evidence type="ECO:0000256" key="1">
    <source>
        <dbReference type="ARBA" id="ARBA00023015"/>
    </source>
</evidence>
<dbReference type="RefSeq" id="WP_284215865.1">
    <property type="nucleotide sequence ID" value="NZ_BSOT01000005.1"/>
</dbReference>
<evidence type="ECO:0000256" key="2">
    <source>
        <dbReference type="ARBA" id="ARBA00023125"/>
    </source>
</evidence>
<dbReference type="EMBL" id="BSOT01000005">
    <property type="protein sequence ID" value="GLR69538.1"/>
    <property type="molecule type" value="Genomic_DNA"/>
</dbReference>
<comment type="caution">
    <text evidence="5">The sequence shown here is derived from an EMBL/GenBank/DDBJ whole genome shotgun (WGS) entry which is preliminary data.</text>
</comment>
<reference evidence="5" key="1">
    <citation type="journal article" date="2014" name="Int. J. Syst. Evol. Microbiol.">
        <title>Complete genome sequence of Corynebacterium casei LMG S-19264T (=DSM 44701T), isolated from a smear-ripened cheese.</title>
        <authorList>
            <consortium name="US DOE Joint Genome Institute (JGI-PGF)"/>
            <person name="Walter F."/>
            <person name="Albersmeier A."/>
            <person name="Kalinowski J."/>
            <person name="Ruckert C."/>
        </authorList>
    </citation>
    <scope>NUCLEOTIDE SEQUENCE</scope>
    <source>
        <strain evidence="5">NBRC 110023</strain>
    </source>
</reference>
<dbReference type="InterPro" id="IPR000835">
    <property type="entry name" value="HTH_MarR-typ"/>
</dbReference>
<dbReference type="SMART" id="SM00347">
    <property type="entry name" value="HTH_MARR"/>
    <property type="match status" value="1"/>
</dbReference>
<evidence type="ECO:0000313" key="5">
    <source>
        <dbReference type="EMBL" id="GLR69538.1"/>
    </source>
</evidence>
<dbReference type="PANTHER" id="PTHR42756">
    <property type="entry name" value="TRANSCRIPTIONAL REGULATOR, MARR"/>
    <property type="match status" value="1"/>
</dbReference>
<keyword evidence="2" id="KW-0238">DNA-binding</keyword>